<organism evidence="2 3">
    <name type="scientific">Bifidobacterium longum subsp. suis</name>
    <dbReference type="NCBI Taxonomy" id="1695"/>
    <lineage>
        <taxon>Bacteria</taxon>
        <taxon>Bacillati</taxon>
        <taxon>Actinomycetota</taxon>
        <taxon>Actinomycetes</taxon>
        <taxon>Bifidobacteriales</taxon>
        <taxon>Bifidobacteriaceae</taxon>
        <taxon>Bifidobacterium</taxon>
    </lineage>
</organism>
<dbReference type="Proteomes" id="UP000029024">
    <property type="component" value="Unassembled WGS sequence"/>
</dbReference>
<name>A0A087B9K0_BIFLN</name>
<dbReference type="EMBL" id="JGZA01000027">
    <property type="protein sequence ID" value="KFI67700.1"/>
    <property type="molecule type" value="Genomic_DNA"/>
</dbReference>
<keyword evidence="2" id="KW-0223">Dioxygenase</keyword>
<protein>
    <submittedName>
        <fullName evidence="2">Dioxygenase-like 2-nitropropane dioxygenase</fullName>
    </submittedName>
</protein>
<dbReference type="Gene3D" id="3.20.20.70">
    <property type="entry name" value="Aldolase class I"/>
    <property type="match status" value="1"/>
</dbReference>
<proteinExistence type="predicted"/>
<reference evidence="2 3" key="1">
    <citation type="submission" date="2014-03" db="EMBL/GenBank/DDBJ databases">
        <title>Genomics of Bifidobacteria.</title>
        <authorList>
            <person name="Ventura M."/>
            <person name="Milani C."/>
            <person name="Lugli G.A."/>
        </authorList>
    </citation>
    <scope>NUCLEOTIDE SEQUENCE [LARGE SCALE GENOMIC DNA]</scope>
    <source>
        <strain evidence="2 3">LMG 21814</strain>
    </source>
</reference>
<dbReference type="RefSeq" id="WP_032684122.1">
    <property type="nucleotide sequence ID" value="NZ_JGZA01000027.1"/>
</dbReference>
<dbReference type="AlphaFoldDB" id="A0A087B9K0"/>
<dbReference type="GO" id="GO:0051213">
    <property type="term" value="F:dioxygenase activity"/>
    <property type="evidence" value="ECO:0007669"/>
    <property type="project" value="UniProtKB-KW"/>
</dbReference>
<evidence type="ECO:0000313" key="2">
    <source>
        <dbReference type="EMBL" id="KFI67700.1"/>
    </source>
</evidence>
<dbReference type="InterPro" id="IPR013785">
    <property type="entry name" value="Aldolase_TIM"/>
</dbReference>
<evidence type="ECO:0000313" key="3">
    <source>
        <dbReference type="Proteomes" id="UP000029024"/>
    </source>
</evidence>
<gene>
    <name evidence="2" type="ORF">BLSS_1725</name>
</gene>
<feature type="compositionally biased region" description="Polar residues" evidence="1">
    <location>
        <begin position="1"/>
        <end position="11"/>
    </location>
</feature>
<accession>A0A087B9K0</accession>
<evidence type="ECO:0000256" key="1">
    <source>
        <dbReference type="SAM" id="MobiDB-lite"/>
    </source>
</evidence>
<feature type="region of interest" description="Disordered" evidence="1">
    <location>
        <begin position="1"/>
        <end position="32"/>
    </location>
</feature>
<dbReference type="SUPFAM" id="SSF51412">
    <property type="entry name" value="Inosine monophosphate dehydrogenase (IMPDH)"/>
    <property type="match status" value="1"/>
</dbReference>
<keyword evidence="2" id="KW-0560">Oxidoreductase</keyword>
<sequence length="247" mass="26237">MNITHDMSNDLTEYDPESRQVDGPNPIENRISSSAARVPDIISCTSGITVQGRQLHSFAFTTDAAIIRNTNADAILAVYPFTGEPVITQALLTVAQAPLFVGVGGGTTTGPRVIQLAMMAEMQGAAGVVLNAPAPPSTVYDVARITNTPVIATVLTCDDELDEKIEAGASIINVAAGRRTPDVVQQIRQRRPSIPLLASGGSTDESMAETIVAGANALTWTPPNAQEMQRSMMMRYRGESTGDNMQH</sequence>
<comment type="caution">
    <text evidence="2">The sequence shown here is derived from an EMBL/GenBank/DDBJ whole genome shotgun (WGS) entry which is preliminary data.</text>
</comment>